<dbReference type="AlphaFoldDB" id="A0A7D9IUK7"/>
<gene>
    <name evidence="1" type="ORF">PACLA_8A027955</name>
</gene>
<organism evidence="1 2">
    <name type="scientific">Paramuricea clavata</name>
    <name type="common">Red gorgonian</name>
    <name type="synonym">Violescent sea-whip</name>
    <dbReference type="NCBI Taxonomy" id="317549"/>
    <lineage>
        <taxon>Eukaryota</taxon>
        <taxon>Metazoa</taxon>
        <taxon>Cnidaria</taxon>
        <taxon>Anthozoa</taxon>
        <taxon>Octocorallia</taxon>
        <taxon>Malacalcyonacea</taxon>
        <taxon>Plexauridae</taxon>
        <taxon>Paramuricea</taxon>
    </lineage>
</organism>
<comment type="caution">
    <text evidence="1">The sequence shown here is derived from an EMBL/GenBank/DDBJ whole genome shotgun (WGS) entry which is preliminary data.</text>
</comment>
<dbReference type="OrthoDB" id="10373848at2759"/>
<evidence type="ECO:0000313" key="1">
    <source>
        <dbReference type="EMBL" id="CAB4017367.1"/>
    </source>
</evidence>
<accession>A0A7D9IUK7</accession>
<protein>
    <submittedName>
        <fullName evidence="1">Uncharacterized protein</fullName>
    </submittedName>
</protein>
<reference evidence="1" key="1">
    <citation type="submission" date="2020-04" db="EMBL/GenBank/DDBJ databases">
        <authorList>
            <person name="Alioto T."/>
            <person name="Alioto T."/>
            <person name="Gomez Garrido J."/>
        </authorList>
    </citation>
    <scope>NUCLEOTIDE SEQUENCE</scope>
    <source>
        <strain evidence="1">A484AB</strain>
    </source>
</reference>
<evidence type="ECO:0000313" key="2">
    <source>
        <dbReference type="Proteomes" id="UP001152795"/>
    </source>
</evidence>
<sequence length="215" mass="24761">MIAGLTIFLCGLVRTYHIDEVLTKTVHEKKMLQSVNEHMEWWVGFPLIACSILAVCAVLFDRSFLFKISVLAIGTCFVILVYGILWDAGEFSWIAYHYHYVQSLKSEGFDCATKIHNFTYSGHMYTIQECECRKNKEINFDLFIMYSCELLRSQYYLHAVLGFALACAFGLSLFTLFSFVLILKRISQITTALHLDEKPLSEDFDNIHGDLYVES</sequence>
<keyword evidence="2" id="KW-1185">Reference proteome</keyword>
<dbReference type="EMBL" id="CACRXK020009518">
    <property type="protein sequence ID" value="CAB4017367.1"/>
    <property type="molecule type" value="Genomic_DNA"/>
</dbReference>
<name>A0A7D9IUK7_PARCT</name>
<proteinExistence type="predicted"/>
<dbReference type="Proteomes" id="UP001152795">
    <property type="component" value="Unassembled WGS sequence"/>
</dbReference>